<evidence type="ECO:0000256" key="1">
    <source>
        <dbReference type="SAM" id="SignalP"/>
    </source>
</evidence>
<feature type="chain" id="PRO_5019369077" description="Dihydrolipoamide dehydrogenase" evidence="1">
    <location>
        <begin position="24"/>
        <end position="280"/>
    </location>
</feature>
<name>A0A419SBD8_9SPHI</name>
<dbReference type="RefSeq" id="WP_120180032.1">
    <property type="nucleotide sequence ID" value="NZ_CBINCU010000001.1"/>
</dbReference>
<evidence type="ECO:0000313" key="2">
    <source>
        <dbReference type="EMBL" id="RKD20118.1"/>
    </source>
</evidence>
<dbReference type="Proteomes" id="UP000283433">
    <property type="component" value="Unassembled WGS sequence"/>
</dbReference>
<dbReference type="InterPro" id="IPR021314">
    <property type="entry name" value="DUF2911"/>
</dbReference>
<organism evidence="2 3">
    <name type="scientific">Pelobium manganitolerans</name>
    <dbReference type="NCBI Taxonomy" id="1842495"/>
    <lineage>
        <taxon>Bacteria</taxon>
        <taxon>Pseudomonadati</taxon>
        <taxon>Bacteroidota</taxon>
        <taxon>Sphingobacteriia</taxon>
        <taxon>Sphingobacteriales</taxon>
        <taxon>Sphingobacteriaceae</taxon>
        <taxon>Pelobium</taxon>
    </lineage>
</organism>
<dbReference type="Pfam" id="PF11138">
    <property type="entry name" value="DUF2911"/>
    <property type="match status" value="1"/>
</dbReference>
<comment type="caution">
    <text evidence="2">The sequence shown here is derived from an EMBL/GenBank/DDBJ whole genome shotgun (WGS) entry which is preliminary data.</text>
</comment>
<dbReference type="OrthoDB" id="195456at2"/>
<feature type="signal peptide" evidence="1">
    <location>
        <begin position="1"/>
        <end position="23"/>
    </location>
</feature>
<accession>A0A419SBD8</accession>
<keyword evidence="3" id="KW-1185">Reference proteome</keyword>
<sequence length="280" mass="30674">MKSILKTFLVGSAICLSANFVQAQALMPQPSSGQTIIQDFGLGKITLNYSRPNVKDRAIFGDLVPYNQVWRTGANGATSITFTDDVSFGGKPVKAGTYAIFSIPTQSEWTVILSKNAQQWGSYTYNQADDVARVTVKPTALAQKVESFTMAFANVSAGALDLVLSWDKTQVSVPLSVDFDAKVMANIEKAMAGDKKPYFQAAQYYYTNNKDIKQALAWVNEADKTSDKAPWVKLWKARIQLKAGDKKGAKQSATEGLSIAKELNNGEYVKLNQEFLNGLK</sequence>
<protein>
    <recommendedName>
        <fullName evidence="4">Dihydrolipoamide dehydrogenase</fullName>
    </recommendedName>
</protein>
<dbReference type="EMBL" id="MBTA01000001">
    <property type="protein sequence ID" value="RKD20118.1"/>
    <property type="molecule type" value="Genomic_DNA"/>
</dbReference>
<evidence type="ECO:0000313" key="3">
    <source>
        <dbReference type="Proteomes" id="UP000283433"/>
    </source>
</evidence>
<reference evidence="2 3" key="1">
    <citation type="submission" date="2016-07" db="EMBL/GenBank/DDBJ databases">
        <title>Genome of Pelobium manganitolerans.</title>
        <authorList>
            <person name="Wu S."/>
            <person name="Wang G."/>
        </authorList>
    </citation>
    <scope>NUCLEOTIDE SEQUENCE [LARGE SCALE GENOMIC DNA]</scope>
    <source>
        <strain evidence="2 3">YS-25</strain>
    </source>
</reference>
<evidence type="ECO:0008006" key="4">
    <source>
        <dbReference type="Google" id="ProtNLM"/>
    </source>
</evidence>
<keyword evidence="1" id="KW-0732">Signal</keyword>
<proteinExistence type="predicted"/>
<gene>
    <name evidence="2" type="ORF">BCY91_00385</name>
</gene>
<dbReference type="AlphaFoldDB" id="A0A419SBD8"/>